<name>A0A9D4KF04_DREPO</name>
<evidence type="ECO:0000313" key="1">
    <source>
        <dbReference type="EMBL" id="KAH3838330.1"/>
    </source>
</evidence>
<reference evidence="1" key="2">
    <citation type="submission" date="2020-11" db="EMBL/GenBank/DDBJ databases">
        <authorList>
            <person name="McCartney M.A."/>
            <person name="Auch B."/>
            <person name="Kono T."/>
            <person name="Mallez S."/>
            <person name="Becker A."/>
            <person name="Gohl D.M."/>
            <person name="Silverstein K.A.T."/>
            <person name="Koren S."/>
            <person name="Bechman K.B."/>
            <person name="Herman A."/>
            <person name="Abrahante J.E."/>
            <person name="Garbe J."/>
        </authorList>
    </citation>
    <scope>NUCLEOTIDE SEQUENCE</scope>
    <source>
        <strain evidence="1">Duluth1</strain>
        <tissue evidence="1">Whole animal</tissue>
    </source>
</reference>
<gene>
    <name evidence="1" type="ORF">DPMN_111738</name>
</gene>
<reference evidence="1" key="1">
    <citation type="journal article" date="2019" name="bioRxiv">
        <title>The Genome of the Zebra Mussel, Dreissena polymorpha: A Resource for Invasive Species Research.</title>
        <authorList>
            <person name="McCartney M.A."/>
            <person name="Auch B."/>
            <person name="Kono T."/>
            <person name="Mallez S."/>
            <person name="Zhang Y."/>
            <person name="Obille A."/>
            <person name="Becker A."/>
            <person name="Abrahante J.E."/>
            <person name="Garbe J."/>
            <person name="Badalamenti J.P."/>
            <person name="Herman A."/>
            <person name="Mangelson H."/>
            <person name="Liachko I."/>
            <person name="Sullivan S."/>
            <person name="Sone E.D."/>
            <person name="Koren S."/>
            <person name="Silverstein K.A.T."/>
            <person name="Beckman K.B."/>
            <person name="Gohl D.M."/>
        </authorList>
    </citation>
    <scope>NUCLEOTIDE SEQUENCE</scope>
    <source>
        <strain evidence="1">Duluth1</strain>
        <tissue evidence="1">Whole animal</tissue>
    </source>
</reference>
<dbReference type="EMBL" id="JAIWYP010000004">
    <property type="protein sequence ID" value="KAH3838330.1"/>
    <property type="molecule type" value="Genomic_DNA"/>
</dbReference>
<proteinExistence type="predicted"/>
<protein>
    <submittedName>
        <fullName evidence="1">Uncharacterized protein</fullName>
    </submittedName>
</protein>
<keyword evidence="2" id="KW-1185">Reference proteome</keyword>
<accession>A0A9D4KF04</accession>
<evidence type="ECO:0000313" key="2">
    <source>
        <dbReference type="Proteomes" id="UP000828390"/>
    </source>
</evidence>
<organism evidence="1 2">
    <name type="scientific">Dreissena polymorpha</name>
    <name type="common">Zebra mussel</name>
    <name type="synonym">Mytilus polymorpha</name>
    <dbReference type="NCBI Taxonomy" id="45954"/>
    <lineage>
        <taxon>Eukaryota</taxon>
        <taxon>Metazoa</taxon>
        <taxon>Spiralia</taxon>
        <taxon>Lophotrochozoa</taxon>
        <taxon>Mollusca</taxon>
        <taxon>Bivalvia</taxon>
        <taxon>Autobranchia</taxon>
        <taxon>Heteroconchia</taxon>
        <taxon>Euheterodonta</taxon>
        <taxon>Imparidentia</taxon>
        <taxon>Neoheterodontei</taxon>
        <taxon>Myida</taxon>
        <taxon>Dreissenoidea</taxon>
        <taxon>Dreissenidae</taxon>
        <taxon>Dreissena</taxon>
    </lineage>
</organism>
<dbReference type="AlphaFoldDB" id="A0A9D4KF04"/>
<sequence>MDSFAEYSMTVKNVYRFFHNSAVCYNQLREIGQLPLHTLKHLYKKYKASTTGLKRSQWTNCSWQTESSILNICILCQLRYMVRMQSRTFASGWVHVMVRLTGNRMVKDSLIFKMVLKYMKGRSLTVLCQEIIPSFQNMFPDYVVLAKYILTSD</sequence>
<dbReference type="Proteomes" id="UP000828390">
    <property type="component" value="Unassembled WGS sequence"/>
</dbReference>
<comment type="caution">
    <text evidence="1">The sequence shown here is derived from an EMBL/GenBank/DDBJ whole genome shotgun (WGS) entry which is preliminary data.</text>
</comment>